<dbReference type="PROSITE" id="PS50164">
    <property type="entry name" value="GIY_YIG"/>
    <property type="match status" value="1"/>
</dbReference>
<dbReference type="Gene3D" id="3.40.1440.10">
    <property type="entry name" value="GIY-YIG endonuclease"/>
    <property type="match status" value="1"/>
</dbReference>
<dbReference type="Pfam" id="PF01541">
    <property type="entry name" value="GIY-YIG"/>
    <property type="match status" value="1"/>
</dbReference>
<dbReference type="PATRIC" id="fig|582680.7.peg.151"/>
<dbReference type="OrthoDB" id="9797095at2"/>
<comment type="caution">
    <text evidence="3">The sequence shown here is derived from an EMBL/GenBank/DDBJ whole genome shotgun (WGS) entry which is preliminary data.</text>
</comment>
<dbReference type="EMBL" id="JYIT01000036">
    <property type="protein sequence ID" value="KJL33135.1"/>
    <property type="molecule type" value="Genomic_DNA"/>
</dbReference>
<dbReference type="InterPro" id="IPR000305">
    <property type="entry name" value="GIY-YIG_endonuc"/>
</dbReference>
<evidence type="ECO:0000313" key="4">
    <source>
        <dbReference type="Proteomes" id="UP000033448"/>
    </source>
</evidence>
<dbReference type="PANTHER" id="PTHR34477:SF5">
    <property type="entry name" value="BSL5627 PROTEIN"/>
    <property type="match status" value="1"/>
</dbReference>
<dbReference type="InterPro" id="IPR035901">
    <property type="entry name" value="GIY-YIG_endonuc_sf"/>
</dbReference>
<dbReference type="AlphaFoldDB" id="A0A0F0LLI3"/>
<evidence type="ECO:0000313" key="3">
    <source>
        <dbReference type="EMBL" id="KJL33135.1"/>
    </source>
</evidence>
<comment type="similarity">
    <text evidence="1">Belongs to the UPF0213 family.</text>
</comment>
<gene>
    <name evidence="3" type="ORF">RL72_00136</name>
</gene>
<protein>
    <submittedName>
        <fullName evidence="3">GIY-YIG nuclease superfamily protein</fullName>
    </submittedName>
</protein>
<name>A0A0F0LLI3_9MICO</name>
<dbReference type="CDD" id="cd10456">
    <property type="entry name" value="GIY-YIG_UPF0213"/>
    <property type="match status" value="1"/>
</dbReference>
<organism evidence="3 4">
    <name type="scientific">Microbacterium azadirachtae</name>
    <dbReference type="NCBI Taxonomy" id="582680"/>
    <lineage>
        <taxon>Bacteria</taxon>
        <taxon>Bacillati</taxon>
        <taxon>Actinomycetota</taxon>
        <taxon>Actinomycetes</taxon>
        <taxon>Micrococcales</taxon>
        <taxon>Microbacteriaceae</taxon>
        <taxon>Microbacterium</taxon>
    </lineage>
</organism>
<evidence type="ECO:0000259" key="2">
    <source>
        <dbReference type="PROSITE" id="PS50164"/>
    </source>
</evidence>
<dbReference type="RefSeq" id="WP_045248891.1">
    <property type="nucleotide sequence ID" value="NZ_CP099706.1"/>
</dbReference>
<sequence>MAWTYIVECSDGAFYTGSTGRDLEARIWEHNHDDVMGANFTRRRRPVRLVCAEWFETVDLAFAREKQIQGWSRAKKIALIEERGADLPWLSLRRTPDERSRPGL</sequence>
<dbReference type="InterPro" id="IPR050190">
    <property type="entry name" value="UPF0213_domain"/>
</dbReference>
<proteinExistence type="inferred from homology"/>
<reference evidence="3 4" key="1">
    <citation type="submission" date="2015-02" db="EMBL/GenBank/DDBJ databases">
        <title>Draft genome sequences of ten Microbacterium spp. with emphasis on heavy metal contaminated environments.</title>
        <authorList>
            <person name="Corretto E."/>
        </authorList>
    </citation>
    <scope>NUCLEOTIDE SEQUENCE [LARGE SCALE GENOMIC DNA]</scope>
    <source>
        <strain evidence="3 4">DSM 23848</strain>
    </source>
</reference>
<accession>A0A0F0LLI3</accession>
<dbReference type="Proteomes" id="UP000033448">
    <property type="component" value="Unassembled WGS sequence"/>
</dbReference>
<evidence type="ECO:0000256" key="1">
    <source>
        <dbReference type="ARBA" id="ARBA00007435"/>
    </source>
</evidence>
<dbReference type="SUPFAM" id="SSF82771">
    <property type="entry name" value="GIY-YIG endonuclease"/>
    <property type="match status" value="1"/>
</dbReference>
<feature type="domain" description="GIY-YIG" evidence="2">
    <location>
        <begin position="1"/>
        <end position="78"/>
    </location>
</feature>
<dbReference type="PANTHER" id="PTHR34477">
    <property type="entry name" value="UPF0213 PROTEIN YHBQ"/>
    <property type="match status" value="1"/>
</dbReference>
<keyword evidence="4" id="KW-1185">Reference proteome</keyword>